<organism evidence="1 2">
    <name type="scientific">Stephania cephalantha</name>
    <dbReference type="NCBI Taxonomy" id="152367"/>
    <lineage>
        <taxon>Eukaryota</taxon>
        <taxon>Viridiplantae</taxon>
        <taxon>Streptophyta</taxon>
        <taxon>Embryophyta</taxon>
        <taxon>Tracheophyta</taxon>
        <taxon>Spermatophyta</taxon>
        <taxon>Magnoliopsida</taxon>
        <taxon>Ranunculales</taxon>
        <taxon>Menispermaceae</taxon>
        <taxon>Menispermoideae</taxon>
        <taxon>Cissampelideae</taxon>
        <taxon>Stephania</taxon>
    </lineage>
</organism>
<evidence type="ECO:0000313" key="1">
    <source>
        <dbReference type="EMBL" id="KAK9132754.1"/>
    </source>
</evidence>
<evidence type="ECO:0000313" key="2">
    <source>
        <dbReference type="Proteomes" id="UP001419268"/>
    </source>
</evidence>
<gene>
    <name evidence="1" type="ORF">Scep_012282</name>
</gene>
<comment type="caution">
    <text evidence="1">The sequence shown here is derived from an EMBL/GenBank/DDBJ whole genome shotgun (WGS) entry which is preliminary data.</text>
</comment>
<sequence length="111" mass="12424">MSEAFQKKQEDYLIDNGTDVFINGLLVRVLDLIGMFKLKLGNSNFGLSLEVGVLCDEVGLLCELSGATMICKRVYLSDWIYYESTAKNPQDLIRLTENLQPVLISTCAWVA</sequence>
<accession>A0AAP0JEW3</accession>
<name>A0AAP0JEW3_9MAGN</name>
<protein>
    <submittedName>
        <fullName evidence="1">Uncharacterized protein</fullName>
    </submittedName>
</protein>
<dbReference type="EMBL" id="JBBNAG010000005">
    <property type="protein sequence ID" value="KAK9132754.1"/>
    <property type="molecule type" value="Genomic_DNA"/>
</dbReference>
<reference evidence="1 2" key="1">
    <citation type="submission" date="2024-01" db="EMBL/GenBank/DDBJ databases">
        <title>Genome assemblies of Stephania.</title>
        <authorList>
            <person name="Yang L."/>
        </authorList>
    </citation>
    <scope>NUCLEOTIDE SEQUENCE [LARGE SCALE GENOMIC DNA]</scope>
    <source>
        <strain evidence="1">JXDWG</strain>
        <tissue evidence="1">Leaf</tissue>
    </source>
</reference>
<keyword evidence="2" id="KW-1185">Reference proteome</keyword>
<proteinExistence type="predicted"/>
<dbReference type="AlphaFoldDB" id="A0AAP0JEW3"/>
<dbReference type="Proteomes" id="UP001419268">
    <property type="component" value="Unassembled WGS sequence"/>
</dbReference>